<reference evidence="1" key="1">
    <citation type="submission" date="2025-08" db="UniProtKB">
        <authorList>
            <consortium name="Ensembl"/>
        </authorList>
    </citation>
    <scope>IDENTIFICATION</scope>
</reference>
<dbReference type="InterPro" id="IPR036179">
    <property type="entry name" value="Ig-like_dom_sf"/>
</dbReference>
<sequence>ALAEAALSAPLAAPSLCCGAVILVPAMELHGEGSSNFPYIASVMRQLQGGGSGMSCLSFSLVAIPDRFSATKDLASNACILIIASACHEDNGNYYCALSHAFNWF</sequence>
<dbReference type="SUPFAM" id="SSF48726">
    <property type="entry name" value="Immunoglobulin"/>
    <property type="match status" value="1"/>
</dbReference>
<dbReference type="AlphaFoldDB" id="A0A8C0BQF2"/>
<dbReference type="Ensembl" id="ENSBJAT00000020725.1">
    <property type="protein sequence ID" value="ENSBJAP00000020150.1"/>
    <property type="gene ID" value="ENSBJAG00000013248.1"/>
</dbReference>
<evidence type="ECO:0000313" key="2">
    <source>
        <dbReference type="Proteomes" id="UP000694555"/>
    </source>
</evidence>
<dbReference type="InterPro" id="IPR013783">
    <property type="entry name" value="Ig-like_fold"/>
</dbReference>
<dbReference type="Proteomes" id="UP000694555">
    <property type="component" value="Unplaced"/>
</dbReference>
<protein>
    <submittedName>
        <fullName evidence="1">Uncharacterized protein</fullName>
    </submittedName>
</protein>
<dbReference type="Gene3D" id="2.60.40.10">
    <property type="entry name" value="Immunoglobulins"/>
    <property type="match status" value="1"/>
</dbReference>
<keyword evidence="2" id="KW-1185">Reference proteome</keyword>
<proteinExistence type="predicted"/>
<evidence type="ECO:0000313" key="1">
    <source>
        <dbReference type="Ensembl" id="ENSBJAP00000020150.1"/>
    </source>
</evidence>
<organism evidence="1 2">
    <name type="scientific">Buteo japonicus</name>
    <dbReference type="NCBI Taxonomy" id="224669"/>
    <lineage>
        <taxon>Eukaryota</taxon>
        <taxon>Metazoa</taxon>
        <taxon>Chordata</taxon>
        <taxon>Craniata</taxon>
        <taxon>Vertebrata</taxon>
        <taxon>Euteleostomi</taxon>
        <taxon>Archelosauria</taxon>
        <taxon>Archosauria</taxon>
        <taxon>Dinosauria</taxon>
        <taxon>Saurischia</taxon>
        <taxon>Theropoda</taxon>
        <taxon>Coelurosauria</taxon>
        <taxon>Aves</taxon>
        <taxon>Neognathae</taxon>
        <taxon>Neoaves</taxon>
        <taxon>Telluraves</taxon>
        <taxon>Accipitrimorphae</taxon>
        <taxon>Accipitriformes</taxon>
        <taxon>Accipitridae</taxon>
        <taxon>Accipitrinae</taxon>
        <taxon>Buteo</taxon>
    </lineage>
</organism>
<name>A0A8C0BQF2_9AVES</name>
<reference evidence="1" key="2">
    <citation type="submission" date="2025-09" db="UniProtKB">
        <authorList>
            <consortium name="Ensembl"/>
        </authorList>
    </citation>
    <scope>IDENTIFICATION</scope>
</reference>
<accession>A0A8C0BQF2</accession>